<evidence type="ECO:0000313" key="2">
    <source>
        <dbReference type="Proteomes" id="UP000463939"/>
    </source>
</evidence>
<organism evidence="1 2">
    <name type="scientific">Sulfuriferula nivalis</name>
    <dbReference type="NCBI Taxonomy" id="2675298"/>
    <lineage>
        <taxon>Bacteria</taxon>
        <taxon>Pseudomonadati</taxon>
        <taxon>Pseudomonadota</taxon>
        <taxon>Betaproteobacteria</taxon>
        <taxon>Nitrosomonadales</taxon>
        <taxon>Sulfuricellaceae</taxon>
        <taxon>Sulfuriferula</taxon>
    </lineage>
</organism>
<keyword evidence="2" id="KW-1185">Reference proteome</keyword>
<dbReference type="AlphaFoldDB" id="A0A809RCT9"/>
<dbReference type="EMBL" id="AP021881">
    <property type="protein sequence ID" value="BBO99465.1"/>
    <property type="molecule type" value="Genomic_DNA"/>
</dbReference>
<sequence>MVDADEQGVAVAALFDDYGRCIPAADLAGAVHRKTRRYFTLTQPEIDYAAIHARIQHLGADISVVSFQQRAEAILQGLRQHADTAAIVNGVGVPFFLPKATYADYGEALERDYLPAVQQAYADKLPQYDFTNHHKDGLAGKLSIAPSSRHELLLEAMQRGPVVGYFFPCLTEYAVPAAVEQVRHLPAQFLMAGGFDTCAAMMGSPDLLLRTDGYPPVLWLGAMLAESAKAGYHFEAYGYNLTFNRRVHFDRVAESWACGLVVLG</sequence>
<dbReference type="Proteomes" id="UP000463939">
    <property type="component" value="Chromosome"/>
</dbReference>
<dbReference type="KEGG" id="sniv:SFSGTM_01740"/>
<gene>
    <name evidence="1" type="ORF">SFSGTM_01740</name>
</gene>
<accession>A0A809RCT9</accession>
<reference evidence="2" key="1">
    <citation type="submission" date="2019-11" db="EMBL/GenBank/DDBJ databases">
        <title>Isolation and characterization of a novel species in the genus Sulfuriferula.</title>
        <authorList>
            <person name="Mochizuki J."/>
            <person name="Kojima H."/>
            <person name="Fukui M."/>
        </authorList>
    </citation>
    <scope>NUCLEOTIDE SEQUENCE [LARGE SCALE GENOMIC DNA]</scope>
    <source>
        <strain evidence="2">SGTM</strain>
    </source>
</reference>
<name>A0A809RCT9_9PROT</name>
<evidence type="ECO:0000313" key="1">
    <source>
        <dbReference type="EMBL" id="BBO99465.1"/>
    </source>
</evidence>
<protein>
    <submittedName>
        <fullName evidence="1">Uncharacterized protein</fullName>
    </submittedName>
</protein>
<proteinExistence type="predicted"/>